<dbReference type="Proteomes" id="UP000199028">
    <property type="component" value="Unassembled WGS sequence"/>
</dbReference>
<dbReference type="RefSeq" id="WP_143086875.1">
    <property type="nucleotide sequence ID" value="NZ_FOFT01000012.1"/>
</dbReference>
<proteinExistence type="predicted"/>
<feature type="signal peptide" evidence="1">
    <location>
        <begin position="1"/>
        <end position="22"/>
    </location>
</feature>
<evidence type="ECO:0000313" key="3">
    <source>
        <dbReference type="Proteomes" id="UP000199028"/>
    </source>
</evidence>
<dbReference type="OrthoDB" id="4565789at2"/>
<evidence type="ECO:0000256" key="1">
    <source>
        <dbReference type="SAM" id="SignalP"/>
    </source>
</evidence>
<evidence type="ECO:0000313" key="2">
    <source>
        <dbReference type="EMBL" id="SES37230.1"/>
    </source>
</evidence>
<gene>
    <name evidence="2" type="ORF">SAMN05216195_112215</name>
</gene>
<feature type="chain" id="PRO_5011463522" evidence="1">
    <location>
        <begin position="23"/>
        <end position="156"/>
    </location>
</feature>
<dbReference type="EMBL" id="FOFT01000012">
    <property type="protein sequence ID" value="SES37230.1"/>
    <property type="molecule type" value="Genomic_DNA"/>
</dbReference>
<keyword evidence="3" id="KW-1185">Reference proteome</keyword>
<keyword evidence="1" id="KW-0732">Signal</keyword>
<name>A0A1H9WTG3_9PSEU</name>
<organism evidence="2 3">
    <name type="scientific">Lentzea flaviverrucosa</name>
    <dbReference type="NCBI Taxonomy" id="200379"/>
    <lineage>
        <taxon>Bacteria</taxon>
        <taxon>Bacillati</taxon>
        <taxon>Actinomycetota</taxon>
        <taxon>Actinomycetes</taxon>
        <taxon>Pseudonocardiales</taxon>
        <taxon>Pseudonocardiaceae</taxon>
        <taxon>Lentzea</taxon>
    </lineage>
</organism>
<protein>
    <submittedName>
        <fullName evidence="2">Uncharacterized protein</fullName>
    </submittedName>
</protein>
<dbReference type="PROSITE" id="PS51257">
    <property type="entry name" value="PROKAR_LIPOPROTEIN"/>
    <property type="match status" value="1"/>
</dbReference>
<accession>A0A1H9WTG3</accession>
<sequence>MRATRPAALLLLCGLLAGCVQASPAPPAPPTFPAPTAPAAAGAGVSRPVPGQVIVENGPFTDRVEISELTLSRGSAAVTGRLRVTTDVSDLLLVELRCTFYDERGAVLGTGSFQYSESHEAHEEHGADEQVEFRVQLEPQVQVSSAVLSVPVLVNE</sequence>
<dbReference type="AlphaFoldDB" id="A0A1H9WTG3"/>
<reference evidence="3" key="1">
    <citation type="submission" date="2016-10" db="EMBL/GenBank/DDBJ databases">
        <authorList>
            <person name="Varghese N."/>
            <person name="Submissions S."/>
        </authorList>
    </citation>
    <scope>NUCLEOTIDE SEQUENCE [LARGE SCALE GENOMIC DNA]</scope>
    <source>
        <strain evidence="3">CGMCC 4.578</strain>
    </source>
</reference>